<keyword evidence="8" id="KW-0175">Coiled coil</keyword>
<evidence type="ECO:0000256" key="2">
    <source>
        <dbReference type="ARBA" id="ARBA00007613"/>
    </source>
</evidence>
<evidence type="ECO:0000313" key="11">
    <source>
        <dbReference type="Proteomes" id="UP000253383"/>
    </source>
</evidence>
<dbReference type="InterPro" id="IPR003423">
    <property type="entry name" value="OMP_efflux"/>
</dbReference>
<proteinExistence type="inferred from homology"/>
<dbReference type="InterPro" id="IPR051906">
    <property type="entry name" value="TolC-like"/>
</dbReference>
<reference evidence="10 11" key="1">
    <citation type="submission" date="2018-07" db="EMBL/GenBank/DDBJ databases">
        <title>Genome analysis of Larkinella rosea.</title>
        <authorList>
            <person name="Zhou Z."/>
            <person name="Wang G."/>
        </authorList>
    </citation>
    <scope>NUCLEOTIDE SEQUENCE [LARGE SCALE GENOMIC DNA]</scope>
    <source>
        <strain evidence="11">zzj9</strain>
    </source>
</reference>
<comment type="caution">
    <text evidence="10">The sequence shown here is derived from an EMBL/GenBank/DDBJ whole genome shotgun (WGS) entry which is preliminary data.</text>
</comment>
<evidence type="ECO:0000256" key="1">
    <source>
        <dbReference type="ARBA" id="ARBA00004442"/>
    </source>
</evidence>
<dbReference type="GO" id="GO:1990281">
    <property type="term" value="C:efflux pump complex"/>
    <property type="evidence" value="ECO:0007669"/>
    <property type="project" value="TreeGrafter"/>
</dbReference>
<dbReference type="GO" id="GO:0009279">
    <property type="term" value="C:cell outer membrane"/>
    <property type="evidence" value="ECO:0007669"/>
    <property type="project" value="UniProtKB-SubCell"/>
</dbReference>
<dbReference type="OrthoDB" id="367883at2"/>
<feature type="signal peptide" evidence="9">
    <location>
        <begin position="1"/>
        <end position="21"/>
    </location>
</feature>
<dbReference type="Gene3D" id="1.20.1600.10">
    <property type="entry name" value="Outer membrane efflux proteins (OEP)"/>
    <property type="match status" value="1"/>
</dbReference>
<comment type="similarity">
    <text evidence="2">Belongs to the outer membrane factor (OMF) (TC 1.B.17) family.</text>
</comment>
<evidence type="ECO:0000256" key="6">
    <source>
        <dbReference type="ARBA" id="ARBA00023136"/>
    </source>
</evidence>
<dbReference type="SUPFAM" id="SSF56954">
    <property type="entry name" value="Outer membrane efflux proteins (OEP)"/>
    <property type="match status" value="1"/>
</dbReference>
<evidence type="ECO:0000313" key="10">
    <source>
        <dbReference type="EMBL" id="RCR71347.1"/>
    </source>
</evidence>
<accession>A0A368JUL7</accession>
<dbReference type="PANTHER" id="PTHR30026">
    <property type="entry name" value="OUTER MEMBRANE PROTEIN TOLC"/>
    <property type="match status" value="1"/>
</dbReference>
<dbReference type="EMBL" id="QOWE01000002">
    <property type="protein sequence ID" value="RCR71347.1"/>
    <property type="molecule type" value="Genomic_DNA"/>
</dbReference>
<dbReference type="Pfam" id="PF02321">
    <property type="entry name" value="OEP"/>
    <property type="match status" value="1"/>
</dbReference>
<sequence length="437" mass="50384">MAVVRFALLLAGLLSLNHAFAQSLNNRITLAQALQQAQANRLELTNQRLQTQIAESDEARRHAQWQPQLNAGADFRWNTQIQRSVIKNAPFANGQDLVLRFGTPFNNILNVQAEQKVYDAQSRIDRSINQLNAENQQTTLETRKVEVRQQVTEAYYQTVFNREKQRLSERARSRAQGYLEQAQARFRAGTLLESEFDRFSLDLSNAELTYRNDQRDYALSLENLRYRINAPQPVEPADSLRALFAEFQTLGLAVGNRPELRTEELNRQVNELNQRREQARLAPVVTAYGAYFAQQFSDAFNPFQSGTWFPYNYVGVRVNVPVFDGRQTRLNKQDYVRRAQINQNTLQQLKNDFDYELRAARNTLDQARENLAETQKNITQAQNILAIDRVRFDAGTLLLADFRNSEYSLQQAENNYLRAVYDVLLGQVQVRKALGNL</sequence>
<dbReference type="RefSeq" id="WP_114404588.1">
    <property type="nucleotide sequence ID" value="NZ_QOWE01000002.1"/>
</dbReference>
<keyword evidence="5" id="KW-0812">Transmembrane</keyword>
<feature type="coiled-coil region" evidence="8">
    <location>
        <begin position="332"/>
        <end position="384"/>
    </location>
</feature>
<evidence type="ECO:0000256" key="5">
    <source>
        <dbReference type="ARBA" id="ARBA00022692"/>
    </source>
</evidence>
<dbReference type="AlphaFoldDB" id="A0A368JUL7"/>
<dbReference type="Proteomes" id="UP000253383">
    <property type="component" value="Unassembled WGS sequence"/>
</dbReference>
<evidence type="ECO:0000256" key="7">
    <source>
        <dbReference type="ARBA" id="ARBA00023237"/>
    </source>
</evidence>
<protein>
    <submittedName>
        <fullName evidence="10">TolC family protein</fullName>
    </submittedName>
</protein>
<dbReference type="GO" id="GO:0015562">
    <property type="term" value="F:efflux transmembrane transporter activity"/>
    <property type="evidence" value="ECO:0007669"/>
    <property type="project" value="InterPro"/>
</dbReference>
<keyword evidence="9" id="KW-0732">Signal</keyword>
<evidence type="ECO:0000256" key="3">
    <source>
        <dbReference type="ARBA" id="ARBA00022448"/>
    </source>
</evidence>
<name>A0A368JUL7_9BACT</name>
<dbReference type="GO" id="GO:0015288">
    <property type="term" value="F:porin activity"/>
    <property type="evidence" value="ECO:0007669"/>
    <property type="project" value="TreeGrafter"/>
</dbReference>
<keyword evidence="3" id="KW-0813">Transport</keyword>
<keyword evidence="7" id="KW-0998">Cell outer membrane</keyword>
<keyword evidence="11" id="KW-1185">Reference proteome</keyword>
<keyword evidence="4" id="KW-1134">Transmembrane beta strand</keyword>
<evidence type="ECO:0000256" key="9">
    <source>
        <dbReference type="SAM" id="SignalP"/>
    </source>
</evidence>
<keyword evidence="6" id="KW-0472">Membrane</keyword>
<evidence type="ECO:0000256" key="8">
    <source>
        <dbReference type="SAM" id="Coils"/>
    </source>
</evidence>
<gene>
    <name evidence="10" type="ORF">DUE52_02845</name>
</gene>
<dbReference type="PANTHER" id="PTHR30026:SF20">
    <property type="entry name" value="OUTER MEMBRANE PROTEIN TOLC"/>
    <property type="match status" value="1"/>
</dbReference>
<organism evidence="10 11">
    <name type="scientific">Larkinella punicea</name>
    <dbReference type="NCBI Taxonomy" id="2315727"/>
    <lineage>
        <taxon>Bacteria</taxon>
        <taxon>Pseudomonadati</taxon>
        <taxon>Bacteroidota</taxon>
        <taxon>Cytophagia</taxon>
        <taxon>Cytophagales</taxon>
        <taxon>Spirosomataceae</taxon>
        <taxon>Larkinella</taxon>
    </lineage>
</organism>
<feature type="chain" id="PRO_5017083159" evidence="9">
    <location>
        <begin position="22"/>
        <end position="437"/>
    </location>
</feature>
<evidence type="ECO:0000256" key="4">
    <source>
        <dbReference type="ARBA" id="ARBA00022452"/>
    </source>
</evidence>
<comment type="subcellular location">
    <subcellularLocation>
        <location evidence="1">Cell outer membrane</location>
    </subcellularLocation>
</comment>